<dbReference type="SUPFAM" id="SSF49478">
    <property type="entry name" value="Cna protein B-type domain"/>
    <property type="match status" value="3"/>
</dbReference>
<feature type="domain" description="CNA-B" evidence="3">
    <location>
        <begin position="1459"/>
        <end position="1540"/>
    </location>
</feature>
<feature type="compositionally biased region" description="Acidic residues" evidence="1">
    <location>
        <begin position="160"/>
        <end position="182"/>
    </location>
</feature>
<organism evidence="4 5">
    <name type="scientific">Jingyaoa shaoxingensis</name>
    <dbReference type="NCBI Taxonomy" id="2763671"/>
    <lineage>
        <taxon>Bacteria</taxon>
        <taxon>Bacillati</taxon>
        <taxon>Bacillota</taxon>
        <taxon>Clostridia</taxon>
        <taxon>Lachnospirales</taxon>
        <taxon>Lachnospiraceae</taxon>
        <taxon>Jingyaoa</taxon>
    </lineage>
</organism>
<feature type="non-terminal residue" evidence="4">
    <location>
        <position position="1640"/>
    </location>
</feature>
<reference evidence="4 5" key="1">
    <citation type="submission" date="2020-08" db="EMBL/GenBank/DDBJ databases">
        <title>Genome public.</title>
        <authorList>
            <person name="Liu C."/>
            <person name="Sun Q."/>
        </authorList>
    </citation>
    <scope>NUCLEOTIDE SEQUENCE [LARGE SCALE GENOMIC DNA]</scope>
    <source>
        <strain evidence="4 5">NSJ-46</strain>
    </source>
</reference>
<dbReference type="InterPro" id="IPR008966">
    <property type="entry name" value="Adhesion_dom_sf"/>
</dbReference>
<dbReference type="EMBL" id="JACRSZ010000002">
    <property type="protein sequence ID" value="MBC8572230.1"/>
    <property type="molecule type" value="Genomic_DNA"/>
</dbReference>
<dbReference type="Gene3D" id="2.60.40.1140">
    <property type="entry name" value="Collagen-binding surface protein Cna, B-type domain"/>
    <property type="match status" value="3"/>
</dbReference>
<evidence type="ECO:0000313" key="5">
    <source>
        <dbReference type="Proteomes" id="UP000657421"/>
    </source>
</evidence>
<feature type="compositionally biased region" description="Low complexity" evidence="1">
    <location>
        <begin position="999"/>
        <end position="1008"/>
    </location>
</feature>
<feature type="chain" id="PRO_5045440529" evidence="2">
    <location>
        <begin position="31"/>
        <end position="1640"/>
    </location>
</feature>
<accession>A0ABR7N7V6</accession>
<evidence type="ECO:0000259" key="3">
    <source>
        <dbReference type="Pfam" id="PF05738"/>
    </source>
</evidence>
<protein>
    <submittedName>
        <fullName evidence="4">Cna B-type domain-containing protein</fullName>
    </submittedName>
</protein>
<feature type="compositionally biased region" description="Basic and acidic residues" evidence="1">
    <location>
        <begin position="41"/>
        <end position="52"/>
    </location>
</feature>
<evidence type="ECO:0000256" key="1">
    <source>
        <dbReference type="SAM" id="MobiDB-lite"/>
    </source>
</evidence>
<dbReference type="Pfam" id="PF05738">
    <property type="entry name" value="Cna_B"/>
    <property type="match status" value="3"/>
</dbReference>
<gene>
    <name evidence="4" type="ORF">H8716_03900</name>
</gene>
<dbReference type="Gene3D" id="2.60.40.10">
    <property type="entry name" value="Immunoglobulins"/>
    <property type="match status" value="1"/>
</dbReference>
<feature type="region of interest" description="Disordered" evidence="1">
    <location>
        <begin position="987"/>
        <end position="1011"/>
    </location>
</feature>
<feature type="compositionally biased region" description="Low complexity" evidence="1">
    <location>
        <begin position="62"/>
        <end position="124"/>
    </location>
</feature>
<dbReference type="CDD" id="cd00222">
    <property type="entry name" value="CollagenBindB"/>
    <property type="match status" value="3"/>
</dbReference>
<feature type="compositionally biased region" description="Low complexity" evidence="1">
    <location>
        <begin position="147"/>
        <end position="159"/>
    </location>
</feature>
<keyword evidence="2" id="KW-0732">Signal</keyword>
<dbReference type="InterPro" id="IPR013783">
    <property type="entry name" value="Ig-like_fold"/>
</dbReference>
<name>A0ABR7N7V6_9FIRM</name>
<dbReference type="Gene3D" id="2.60.40.740">
    <property type="match status" value="1"/>
</dbReference>
<comment type="caution">
    <text evidence="4">The sequence shown here is derived from an EMBL/GenBank/DDBJ whole genome shotgun (WGS) entry which is preliminary data.</text>
</comment>
<feature type="domain" description="CNA-B" evidence="3">
    <location>
        <begin position="1343"/>
        <end position="1429"/>
    </location>
</feature>
<dbReference type="SUPFAM" id="SSF49401">
    <property type="entry name" value="Bacterial adhesins"/>
    <property type="match status" value="1"/>
</dbReference>
<proteinExistence type="predicted"/>
<dbReference type="Proteomes" id="UP000657421">
    <property type="component" value="Unassembled WGS sequence"/>
</dbReference>
<feature type="region of interest" description="Disordered" evidence="1">
    <location>
        <begin position="41"/>
        <end position="192"/>
    </location>
</feature>
<feature type="domain" description="CNA-B" evidence="3">
    <location>
        <begin position="1547"/>
        <end position="1629"/>
    </location>
</feature>
<sequence>MKRFEKCKRVLATLLVALMVLQQTSIMTLAEELQVETQAVQEEKAVEQETKPEPSAPETIKQTEAPTEAPKPTEAPTEAPAPETQAPETQATEAPATEAPVTEAPVTEAPATEAPVTEAPATEPQVTEAPATEPQVTEAPETEPQVTEAPATEPQITEAPETETTEAVTETETETESESESETETKAATKDSFSGAVDNATAKVTLSKGISEKAVFVAKQYGLDSDYVAQNVDAALGAWIEAHNLTVLDAAVYDMHFEEEGKEITVKQNAKVDLTFNSPILTETGDAGVTTDVYVLHVVNGKAKEVGTVTRNGSDAVTAATIHTDGFSPFVFVKAVSGDAAVSADTSSDLNSFVTNATFENATYDTDGKTLVLHPDSEYSFKLEFAESSDKVLFAKDGELVYTFPSQLTPTGTDGTFKMKITVENKVYDLPGNTYTIEGNKIKVIFNKDGGEAYEALKIASNAEFWLSLRAKVNSNASGDKINFGAGVEKDVKFDHSASVSVEKNGTYDKEHGKMNYTVKVKATGTCTNVKVTDTISGTLLTYDKNLTATSNKNGALAIDSTVTAKGNGFEYTIPSMTNGEEITFTYSASVDYSKLKGDTFTADETKNTVTAKGDNTDEYRKDHNFDHTTAYDTGITKSGTKGEITNGWQTSNWTITVNADAKTDVGGSLVTDKIQENKKVPTKYSGTGITVKKYTADGTPAGTETIPWDQLKSHSDTSWSYELPPKDGTPYKYEISYTTTSDISKTTENTSVTNHAEFGGKGTDGNVGVEGQNKFGVTKTHAAPSKDGVNWTVDVTIPNCGFNESFTITDALPFTWTGGYHADSYKEGSLQIAMNGQTIGADNYDIKYTAPVTEGHNKSSGSIQVVFKPKRLAGLFPAITGEERVLTMTYTTIPDSTWPDGENHYNTVTATGDGTSKNASDSYILKEHEISKSVENGNATIGGMPAYKFKIYLRGVDTDTLEIHDIFDPDLFEIVTTDSNSYNNAQFGAGDEDWEADNGANGSSNGGTLTVTPTKTGATFSIENVATKSGGAYYSWYSIRYYLKVKDAEALKKIQQAAAKNPDHTTKIGNTAEWKGKSTGEVSADYKVNPLTKTETVPPDRLNHYTSTFTVVVNPDKLQLNGGKDLTVKDTFSEHMQLVTDSVQITLEPGGTSSWDFDADKKGLTVTIPDECKATITYQAQIIGTGKVTYKNNVTVTGDYTASTGDKTAQITTDGEGSAEHFQYKVIKRDAHNKQKRLVGAIFQLYEIKDGKKTEVKDKDNQNVTFTTDANGEFKVAGVYNTDGWDLKKGHTYQLEEIQAPTGYKTAEPLIFTVASAAGNAGEYTNGYTFDVYDEEGRTIEVSVVKEWKDANNQDGKRPESVLVQLYADGSAVGDPIRLNADNNWTYTWKDLNEKANGKNIEYTVRELQENAENATAVEDKANITYQVNNENVVYNVGYSQKENDWTISNTITGTTEVSGKKTWNAPEGTKLPESITVILNRDNVKYDEKTVRASDNWEYKWENLPKYDADGKKYTYSVDEKEVTSYNSTVEGYNITNTITGTTEVKGTKTWNVPEGTVLPEKITVKLVRSDGKEESKEVTAADNWTYKWENLPLYSEDGKTAYTYTVDEEEVSGYEKAVSGYNITNTITGTTKVEGTK</sequence>
<keyword evidence="5" id="KW-1185">Reference proteome</keyword>
<dbReference type="RefSeq" id="WP_249307217.1">
    <property type="nucleotide sequence ID" value="NZ_JACRSZ010000002.1"/>
</dbReference>
<dbReference type="InterPro" id="IPR008454">
    <property type="entry name" value="Collagen-bd_Cna-like_B-typ_dom"/>
</dbReference>
<feature type="signal peptide" evidence="2">
    <location>
        <begin position="1"/>
        <end position="30"/>
    </location>
</feature>
<evidence type="ECO:0000313" key="4">
    <source>
        <dbReference type="EMBL" id="MBC8572230.1"/>
    </source>
</evidence>
<evidence type="ECO:0000256" key="2">
    <source>
        <dbReference type="SAM" id="SignalP"/>
    </source>
</evidence>